<keyword evidence="2" id="KW-1185">Reference proteome</keyword>
<dbReference type="EMBL" id="CP033896">
    <property type="protein sequence ID" value="AZA12885.1"/>
    <property type="molecule type" value="Genomic_DNA"/>
</dbReference>
<dbReference type="AlphaFoldDB" id="A0A3G6J482"/>
<dbReference type="GO" id="GO:0003989">
    <property type="term" value="F:acetyl-CoA carboxylase activity"/>
    <property type="evidence" value="ECO:0007669"/>
    <property type="project" value="InterPro"/>
</dbReference>
<dbReference type="OrthoDB" id="4411387at2"/>
<sequence length="81" mass="8783">MSDTTATPEATKPAPPLLTVVSGNPDDTQVAALTVLFASLAASAAQAEQDNRERNMWGNFSEKHHSNIAYNPSAFRNVEFY</sequence>
<dbReference type="InterPro" id="IPR032716">
    <property type="entry name" value="ACC_epsilon"/>
</dbReference>
<dbReference type="GO" id="GO:0004658">
    <property type="term" value="F:propionyl-CoA carboxylase activity"/>
    <property type="evidence" value="ECO:0007669"/>
    <property type="project" value="InterPro"/>
</dbReference>
<dbReference type="KEGG" id="ccho:CCHOA_02340"/>
<dbReference type="Pfam" id="PF13822">
    <property type="entry name" value="ACC_epsilon"/>
    <property type="match status" value="1"/>
</dbReference>
<reference evidence="1 2" key="1">
    <citation type="submission" date="2018-11" db="EMBL/GenBank/DDBJ databases">
        <authorList>
            <person name="Kleinhagauer T."/>
            <person name="Glaeser S.P."/>
            <person name="Spergser J."/>
            <person name="Ruckert C."/>
            <person name="Kaempfer P."/>
            <person name="Busse H.-J."/>
        </authorList>
    </citation>
    <scope>NUCLEOTIDE SEQUENCE [LARGE SCALE GENOMIC DNA]</scope>
    <source>
        <strain evidence="1 2">200CH</strain>
    </source>
</reference>
<evidence type="ECO:0008006" key="3">
    <source>
        <dbReference type="Google" id="ProtNLM"/>
    </source>
</evidence>
<dbReference type="RefSeq" id="WP_123926260.1">
    <property type="nucleotide sequence ID" value="NZ_CP033896.1"/>
</dbReference>
<dbReference type="Proteomes" id="UP000269019">
    <property type="component" value="Chromosome"/>
</dbReference>
<accession>A0A3G6J482</accession>
<proteinExistence type="predicted"/>
<evidence type="ECO:0000313" key="2">
    <source>
        <dbReference type="Proteomes" id="UP000269019"/>
    </source>
</evidence>
<name>A0A3G6J482_9CORY</name>
<organism evidence="1 2">
    <name type="scientific">Corynebacterium choanae</name>
    <dbReference type="NCBI Taxonomy" id="1862358"/>
    <lineage>
        <taxon>Bacteria</taxon>
        <taxon>Bacillati</taxon>
        <taxon>Actinomycetota</taxon>
        <taxon>Actinomycetes</taxon>
        <taxon>Mycobacteriales</taxon>
        <taxon>Corynebacteriaceae</taxon>
        <taxon>Corynebacterium</taxon>
    </lineage>
</organism>
<protein>
    <recommendedName>
        <fullName evidence="3">Acyl-CoA carboxylase subunit epsilon</fullName>
    </recommendedName>
</protein>
<gene>
    <name evidence="1" type="ORF">CCHOA_02340</name>
</gene>
<evidence type="ECO:0000313" key="1">
    <source>
        <dbReference type="EMBL" id="AZA12885.1"/>
    </source>
</evidence>